<dbReference type="PANTHER" id="PTHR30511:SF0">
    <property type="entry name" value="ALANINE RACEMASE, CATABOLIC-RELATED"/>
    <property type="match status" value="1"/>
</dbReference>
<feature type="modified residue" description="N6-(pyridoxal phosphate)lysine" evidence="4 5">
    <location>
        <position position="35"/>
    </location>
</feature>
<evidence type="ECO:0000256" key="3">
    <source>
        <dbReference type="ARBA" id="ARBA00023235"/>
    </source>
</evidence>
<dbReference type="InterPro" id="IPR029066">
    <property type="entry name" value="PLP-binding_barrel"/>
</dbReference>
<reference evidence="8" key="1">
    <citation type="submission" date="2021-09" db="EMBL/GenBank/DDBJ databases">
        <title>Fulvivirga sp. isolated from coastal sediment.</title>
        <authorList>
            <person name="Yu H."/>
        </authorList>
    </citation>
    <scope>NUCLEOTIDE SEQUENCE</scope>
    <source>
        <strain evidence="8">1062</strain>
    </source>
</reference>
<comment type="catalytic activity">
    <reaction evidence="4">
        <text>L-alanine = D-alanine</text>
        <dbReference type="Rhea" id="RHEA:20249"/>
        <dbReference type="ChEBI" id="CHEBI:57416"/>
        <dbReference type="ChEBI" id="CHEBI:57972"/>
        <dbReference type="EC" id="5.1.1.1"/>
    </reaction>
</comment>
<dbReference type="InterPro" id="IPR000821">
    <property type="entry name" value="Ala_racemase"/>
</dbReference>
<evidence type="ECO:0000313" key="8">
    <source>
        <dbReference type="EMBL" id="MCA6078732.1"/>
    </source>
</evidence>
<dbReference type="EMBL" id="JAIXNE010000007">
    <property type="protein sequence ID" value="MCA6078732.1"/>
    <property type="molecule type" value="Genomic_DNA"/>
</dbReference>
<dbReference type="EC" id="5.1.1.1" evidence="4"/>
<feature type="domain" description="Alanine racemase C-terminal" evidence="7">
    <location>
        <begin position="256"/>
        <end position="384"/>
    </location>
</feature>
<dbReference type="InterPro" id="IPR009006">
    <property type="entry name" value="Ala_racemase/Decarboxylase_C"/>
</dbReference>
<comment type="caution">
    <text evidence="8">The sequence shown here is derived from an EMBL/GenBank/DDBJ whole genome shotgun (WGS) entry which is preliminary data.</text>
</comment>
<dbReference type="GO" id="GO:0005829">
    <property type="term" value="C:cytosol"/>
    <property type="evidence" value="ECO:0007669"/>
    <property type="project" value="TreeGrafter"/>
</dbReference>
<dbReference type="SUPFAM" id="SSF50621">
    <property type="entry name" value="Alanine racemase C-terminal domain-like"/>
    <property type="match status" value="1"/>
</dbReference>
<dbReference type="PRINTS" id="PR00992">
    <property type="entry name" value="ALARACEMASE"/>
</dbReference>
<comment type="similarity">
    <text evidence="4">Belongs to the alanine racemase family.</text>
</comment>
<dbReference type="GO" id="GO:0030170">
    <property type="term" value="F:pyridoxal phosphate binding"/>
    <property type="evidence" value="ECO:0007669"/>
    <property type="project" value="UniProtKB-UniRule"/>
</dbReference>
<evidence type="ECO:0000313" key="9">
    <source>
        <dbReference type="Proteomes" id="UP001139409"/>
    </source>
</evidence>
<dbReference type="Pfam" id="PF01168">
    <property type="entry name" value="Ala_racemase_N"/>
    <property type="match status" value="1"/>
</dbReference>
<accession>A0A9X1HXV3</accession>
<dbReference type="InterPro" id="IPR011079">
    <property type="entry name" value="Ala_racemase_C"/>
</dbReference>
<organism evidence="8 9">
    <name type="scientific">Fulvivirga sedimenti</name>
    <dbReference type="NCBI Taxonomy" id="2879465"/>
    <lineage>
        <taxon>Bacteria</taxon>
        <taxon>Pseudomonadati</taxon>
        <taxon>Bacteroidota</taxon>
        <taxon>Cytophagia</taxon>
        <taxon>Cytophagales</taxon>
        <taxon>Fulvivirgaceae</taxon>
        <taxon>Fulvivirga</taxon>
    </lineage>
</organism>
<keyword evidence="9" id="KW-1185">Reference proteome</keyword>
<dbReference type="Gene3D" id="3.20.20.10">
    <property type="entry name" value="Alanine racemase"/>
    <property type="match status" value="1"/>
</dbReference>
<feature type="binding site" evidence="4 6">
    <location>
        <position position="134"/>
    </location>
    <ligand>
        <name>substrate</name>
    </ligand>
</feature>
<dbReference type="HAMAP" id="MF_01201">
    <property type="entry name" value="Ala_racemase"/>
    <property type="match status" value="1"/>
</dbReference>
<comment type="pathway">
    <text evidence="4">Amino-acid biosynthesis; D-alanine biosynthesis; D-alanine from L-alanine: step 1/1.</text>
</comment>
<dbReference type="InterPro" id="IPR001608">
    <property type="entry name" value="Ala_racemase_N"/>
</dbReference>
<dbReference type="CDD" id="cd00430">
    <property type="entry name" value="PLPDE_III_AR"/>
    <property type="match status" value="1"/>
</dbReference>
<dbReference type="NCBIfam" id="TIGR00492">
    <property type="entry name" value="alr"/>
    <property type="match status" value="1"/>
</dbReference>
<dbReference type="GO" id="GO:0008784">
    <property type="term" value="F:alanine racemase activity"/>
    <property type="evidence" value="ECO:0007669"/>
    <property type="project" value="UniProtKB-UniRule"/>
</dbReference>
<evidence type="ECO:0000256" key="6">
    <source>
        <dbReference type="PIRSR" id="PIRSR600821-52"/>
    </source>
</evidence>
<dbReference type="SUPFAM" id="SSF51419">
    <property type="entry name" value="PLP-binding barrel"/>
    <property type="match status" value="1"/>
</dbReference>
<dbReference type="PANTHER" id="PTHR30511">
    <property type="entry name" value="ALANINE RACEMASE"/>
    <property type="match status" value="1"/>
</dbReference>
<comment type="cofactor">
    <cofactor evidence="1 4 5">
        <name>pyridoxal 5'-phosphate</name>
        <dbReference type="ChEBI" id="CHEBI:597326"/>
    </cofactor>
</comment>
<keyword evidence="3 4" id="KW-0413">Isomerase</keyword>
<protein>
    <recommendedName>
        <fullName evidence="4">Alanine racemase</fullName>
        <ecNumber evidence="4">5.1.1.1</ecNumber>
    </recommendedName>
</protein>
<dbReference type="AlphaFoldDB" id="A0A9X1HXV3"/>
<evidence type="ECO:0000256" key="1">
    <source>
        <dbReference type="ARBA" id="ARBA00001933"/>
    </source>
</evidence>
<gene>
    <name evidence="8" type="primary">alr</name>
    <name evidence="8" type="ORF">LDX50_27910</name>
</gene>
<keyword evidence="2 4" id="KW-0663">Pyridoxal phosphate</keyword>
<feature type="active site" description="Proton acceptor; specific for L-alanine" evidence="4">
    <location>
        <position position="277"/>
    </location>
</feature>
<evidence type="ECO:0000256" key="2">
    <source>
        <dbReference type="ARBA" id="ARBA00022898"/>
    </source>
</evidence>
<evidence type="ECO:0000256" key="4">
    <source>
        <dbReference type="HAMAP-Rule" id="MF_01201"/>
    </source>
</evidence>
<sequence length="385" mass="42930">MSKTSVIKLSQQALQNNIDFLKTHMGDVKISSVVKGNAYGHSIRHFVPMAEECGIEHFSVFSGDEAREVKSVSGRNTDVMIMGFMTDEDIEWAVQQEVSFFVFEMGRVRKAIIAAQNSGKLAKIHIELETGFNRTGFEEHMLEALADILVTHKSHVTIEGVCTHFAGAESVANHVRVTRQLAQFHRLTALLKEMGINAQIHHTACSAASMIYPETRMDMVRIGILQYGFWPGKEVFIDFLAKQENQEDKRDPLKRVLTWRSSVMAVKSVKTGEFVGYGTSYLAEQDIRVATIPVGYAHGYSRALSNQGRVLIRDHRLGIIGIINMNASMVDVSELDEVYPGDEVTLIGGAGDKEISVSSFGELSNQLNYELLTRLPHSIERIVVK</sequence>
<name>A0A9X1HXV3_9BACT</name>
<dbReference type="RefSeq" id="WP_225699593.1">
    <property type="nucleotide sequence ID" value="NZ_JAIXNE010000007.1"/>
</dbReference>
<evidence type="ECO:0000259" key="7">
    <source>
        <dbReference type="SMART" id="SM01005"/>
    </source>
</evidence>
<feature type="binding site" evidence="4 6">
    <location>
        <position position="325"/>
    </location>
    <ligand>
        <name>substrate</name>
    </ligand>
</feature>
<dbReference type="GO" id="GO:0030632">
    <property type="term" value="P:D-alanine biosynthetic process"/>
    <property type="evidence" value="ECO:0007669"/>
    <property type="project" value="UniProtKB-UniRule"/>
</dbReference>
<comment type="function">
    <text evidence="4">Catalyzes the interconversion of L-alanine and D-alanine. May also act on other amino acids.</text>
</comment>
<dbReference type="SMART" id="SM01005">
    <property type="entry name" value="Ala_racemase_C"/>
    <property type="match status" value="1"/>
</dbReference>
<feature type="active site" description="Proton acceptor; specific for D-alanine" evidence="4">
    <location>
        <position position="35"/>
    </location>
</feature>
<dbReference type="Pfam" id="PF00842">
    <property type="entry name" value="Ala_racemase_C"/>
    <property type="match status" value="1"/>
</dbReference>
<dbReference type="Gene3D" id="2.40.37.10">
    <property type="entry name" value="Lyase, Ornithine Decarboxylase, Chain A, domain 1"/>
    <property type="match status" value="1"/>
</dbReference>
<evidence type="ECO:0000256" key="5">
    <source>
        <dbReference type="PIRSR" id="PIRSR600821-50"/>
    </source>
</evidence>
<dbReference type="Proteomes" id="UP001139409">
    <property type="component" value="Unassembled WGS sequence"/>
</dbReference>
<proteinExistence type="inferred from homology"/>